<dbReference type="Proteomes" id="UP000305673">
    <property type="component" value="Plasmid pPR12A204"/>
</dbReference>
<dbReference type="EMBL" id="CP054025">
    <property type="protein sequence ID" value="QKK21294.1"/>
    <property type="molecule type" value="Genomic_DNA"/>
</dbReference>
<geneLocation type="plasmid" evidence="1 2">
    <name>pPR12A204</name>
</geneLocation>
<evidence type="ECO:0000313" key="1">
    <source>
        <dbReference type="EMBL" id="QKK21294.1"/>
    </source>
</evidence>
<organism evidence="1 2">
    <name type="scientific">Rhizobium indicum</name>
    <dbReference type="NCBI Taxonomy" id="2583231"/>
    <lineage>
        <taxon>Bacteria</taxon>
        <taxon>Pseudomonadati</taxon>
        <taxon>Pseudomonadota</taxon>
        <taxon>Alphaproteobacteria</taxon>
        <taxon>Hyphomicrobiales</taxon>
        <taxon>Rhizobiaceae</taxon>
        <taxon>Rhizobium/Agrobacterium group</taxon>
        <taxon>Rhizobium</taxon>
    </lineage>
</organism>
<dbReference type="RefSeq" id="WP_138334261.1">
    <property type="nucleotide sequence ID" value="NZ_CP054025.1"/>
</dbReference>
<reference evidence="1 2" key="1">
    <citation type="submission" date="2020-05" db="EMBL/GenBank/DDBJ databases">
        <title>Genome sequences of pea root nodulating Rhizobium spp.</title>
        <authorList>
            <person name="Rahi P."/>
        </authorList>
    </citation>
    <scope>NUCLEOTIDE SEQUENCE [LARGE SCALE GENOMIC DNA]</scope>
    <source>
        <strain evidence="2">JKLM 12A2</strain>
        <plasmid evidence="1 2">pPR12A204</plasmid>
    </source>
</reference>
<proteinExistence type="predicted"/>
<accession>A0ABX6PRM5</accession>
<keyword evidence="1" id="KW-0614">Plasmid</keyword>
<gene>
    <name evidence="1" type="ORF">FFM53_033390</name>
</gene>
<sequence>MKTAFQAQLAIIFATAANNPTLLSISPVTKPTAVVILNLSACDRMQVYNFPAAALLTAGSAGRG</sequence>
<name>A0ABX6PRM5_9HYPH</name>
<evidence type="ECO:0000313" key="2">
    <source>
        <dbReference type="Proteomes" id="UP000305673"/>
    </source>
</evidence>
<keyword evidence="2" id="KW-1185">Reference proteome</keyword>
<protein>
    <submittedName>
        <fullName evidence="1">Uncharacterized protein</fullName>
    </submittedName>
</protein>